<dbReference type="SUPFAM" id="SSF46894">
    <property type="entry name" value="C-terminal effector domain of the bipartite response regulators"/>
    <property type="match status" value="1"/>
</dbReference>
<evidence type="ECO:0000313" key="4">
    <source>
        <dbReference type="EMBL" id="MQY05730.1"/>
    </source>
</evidence>
<dbReference type="InterPro" id="IPR011990">
    <property type="entry name" value="TPR-like_helical_dom_sf"/>
</dbReference>
<keyword evidence="1" id="KW-0547">Nucleotide-binding</keyword>
<dbReference type="RefSeq" id="WP_153533951.1">
    <property type="nucleotide sequence ID" value="NZ_WEGH01000002.1"/>
</dbReference>
<dbReference type="Proteomes" id="UP000487268">
    <property type="component" value="Unassembled WGS sequence"/>
</dbReference>
<dbReference type="GO" id="GO:0003677">
    <property type="term" value="F:DNA binding"/>
    <property type="evidence" value="ECO:0007669"/>
    <property type="project" value="InterPro"/>
</dbReference>
<evidence type="ECO:0000256" key="1">
    <source>
        <dbReference type="ARBA" id="ARBA00022741"/>
    </source>
</evidence>
<dbReference type="SMART" id="SM00421">
    <property type="entry name" value="HTH_LUXR"/>
    <property type="match status" value="1"/>
</dbReference>
<dbReference type="OrthoDB" id="483at2"/>
<dbReference type="PROSITE" id="PS50043">
    <property type="entry name" value="HTH_LUXR_2"/>
    <property type="match status" value="1"/>
</dbReference>
<dbReference type="GO" id="GO:0004016">
    <property type="term" value="F:adenylate cyclase activity"/>
    <property type="evidence" value="ECO:0007669"/>
    <property type="project" value="TreeGrafter"/>
</dbReference>
<dbReference type="SUPFAM" id="SSF52540">
    <property type="entry name" value="P-loop containing nucleoside triphosphate hydrolases"/>
    <property type="match status" value="1"/>
</dbReference>
<dbReference type="InterPro" id="IPR036388">
    <property type="entry name" value="WH-like_DNA-bd_sf"/>
</dbReference>
<name>A0A7K0BX23_9ACTN</name>
<dbReference type="Pfam" id="PF13191">
    <property type="entry name" value="AAA_16"/>
    <property type="match status" value="1"/>
</dbReference>
<dbReference type="AlphaFoldDB" id="A0A7K0BX23"/>
<dbReference type="GO" id="GO:0006355">
    <property type="term" value="P:regulation of DNA-templated transcription"/>
    <property type="evidence" value="ECO:0007669"/>
    <property type="project" value="InterPro"/>
</dbReference>
<dbReference type="EMBL" id="WEGH01000002">
    <property type="protein sequence ID" value="MQY05730.1"/>
    <property type="molecule type" value="Genomic_DNA"/>
</dbReference>
<accession>A0A7K0BX23</accession>
<dbReference type="CDD" id="cd06170">
    <property type="entry name" value="LuxR_C_like"/>
    <property type="match status" value="1"/>
</dbReference>
<feature type="domain" description="HTH luxR-type" evidence="3">
    <location>
        <begin position="805"/>
        <end position="870"/>
    </location>
</feature>
<dbReference type="GO" id="GO:0005524">
    <property type="term" value="F:ATP binding"/>
    <property type="evidence" value="ECO:0007669"/>
    <property type="project" value="UniProtKB-KW"/>
</dbReference>
<organism evidence="4 5">
    <name type="scientific">Actinomadura macrotermitis</name>
    <dbReference type="NCBI Taxonomy" id="2585200"/>
    <lineage>
        <taxon>Bacteria</taxon>
        <taxon>Bacillati</taxon>
        <taxon>Actinomycetota</taxon>
        <taxon>Actinomycetes</taxon>
        <taxon>Streptosporangiales</taxon>
        <taxon>Thermomonosporaceae</taxon>
        <taxon>Actinomadura</taxon>
    </lineage>
</organism>
<dbReference type="InterPro" id="IPR041664">
    <property type="entry name" value="AAA_16"/>
</dbReference>
<dbReference type="PANTHER" id="PTHR16305">
    <property type="entry name" value="TESTICULAR SOLUBLE ADENYLYL CYCLASE"/>
    <property type="match status" value="1"/>
</dbReference>
<dbReference type="Gene3D" id="1.10.10.10">
    <property type="entry name" value="Winged helix-like DNA-binding domain superfamily/Winged helix DNA-binding domain"/>
    <property type="match status" value="1"/>
</dbReference>
<dbReference type="SUPFAM" id="SSF48452">
    <property type="entry name" value="TPR-like"/>
    <property type="match status" value="1"/>
</dbReference>
<dbReference type="InterPro" id="IPR000792">
    <property type="entry name" value="Tscrpt_reg_LuxR_C"/>
</dbReference>
<evidence type="ECO:0000313" key="5">
    <source>
        <dbReference type="Proteomes" id="UP000487268"/>
    </source>
</evidence>
<reference evidence="4 5" key="1">
    <citation type="submission" date="2019-10" db="EMBL/GenBank/DDBJ databases">
        <title>Actinomadura rubteroloni sp. nov. and Actinomadura macrotermitis sp. nov., isolated from the gut of fungus growing-termite Macrotermes natalensis.</title>
        <authorList>
            <person name="Benndorf R."/>
            <person name="Martin K."/>
            <person name="Kuefner M."/>
            <person name="De Beer W."/>
            <person name="Kaster A.-K."/>
            <person name="Vollmers J."/>
            <person name="Poulsen M."/>
            <person name="Beemelmanns C."/>
        </authorList>
    </citation>
    <scope>NUCLEOTIDE SEQUENCE [LARGE SCALE GENOMIC DNA]</scope>
    <source>
        <strain evidence="4 5">RB68</strain>
    </source>
</reference>
<sequence>MLQGRGDEQAAIGALLEGARAGAGGALVLHGEPGAGKSALLADAADGVRTLRATGAEPEQGLAFAALHQLLHPVTGLLDALPVPQRDALRGALGLAPGTADARFLVAAGVLSLLTEAAGDGVLLCLLDDFQWFDRASADALLFAARRLGGERVALLAATRDPAPTRGLPSLHVTGLDAASASTLLPGASAPVRDRLVELTGGNPLALTEAARVLSPAQLAGREPLPDPLPVGGALFAERLARLPEATRALLLVAAAEGQGDLDTILRAARELGADAGDLSPAESAGLITVDGPALRFRHPLIRSAAYTPADRRRAHAALAVAARDADRRARHRAAATVGRDAAVADELADAAARADARGGHTDAATAWTRAADLTPDPAVRARRLAAAATAAWLGGRPGQAETCLAAARELAEDPELLAELARLRGRFELNSGDAAEAQRILLDAGALADAAEAAGHVGDIAALVDIGHRAEKTPAPFLRDVLTGIGATLSGDLARGGPLLRAALAQADGLTTAAELLWAATAASYLGEADVAAALTVRAGRIARVSGTAGQLPVVLEFVSTGERIAGNLALAAAVAEEGLALAREAGYTNSAAAHLANLAAVAAIQGREEECAEYAREALAIAIPHRVGLRVSVAVYALGMLDLSLGRFAAAHARFASMVTAGPGAGHPASVRRSAPDRIEAAVFAGETDAAREALSAYEGWTSDAATSEARALLSRCRALLADGDDAVALYEEALRLHAGSPFDEARTALLYGERLRRAHRAGDARAPLRAAAETFGRIGAAPWADRALAELRAAGEAAAAPAPDALAALTPQELRIAGLVAGGASSKEVAATLFLSPRTVEYHLYKIYPKLGISSRTELARYWAARGQ</sequence>
<keyword evidence="5" id="KW-1185">Reference proteome</keyword>
<dbReference type="InterPro" id="IPR016032">
    <property type="entry name" value="Sig_transdc_resp-reg_C-effctor"/>
</dbReference>
<dbReference type="Pfam" id="PF00196">
    <property type="entry name" value="GerE"/>
    <property type="match status" value="1"/>
</dbReference>
<keyword evidence="2" id="KW-0067">ATP-binding</keyword>
<gene>
    <name evidence="4" type="ORF">ACRB68_38070</name>
</gene>
<proteinExistence type="predicted"/>
<evidence type="ECO:0000256" key="2">
    <source>
        <dbReference type="ARBA" id="ARBA00022840"/>
    </source>
</evidence>
<dbReference type="Gene3D" id="1.25.40.10">
    <property type="entry name" value="Tetratricopeptide repeat domain"/>
    <property type="match status" value="1"/>
</dbReference>
<comment type="caution">
    <text evidence="4">The sequence shown here is derived from an EMBL/GenBank/DDBJ whole genome shotgun (WGS) entry which is preliminary data.</text>
</comment>
<dbReference type="PRINTS" id="PR00038">
    <property type="entry name" value="HTHLUXR"/>
</dbReference>
<evidence type="ECO:0000259" key="3">
    <source>
        <dbReference type="PROSITE" id="PS50043"/>
    </source>
</evidence>
<dbReference type="InterPro" id="IPR027417">
    <property type="entry name" value="P-loop_NTPase"/>
</dbReference>
<protein>
    <recommendedName>
        <fullName evidence="3">HTH luxR-type domain-containing protein</fullName>
    </recommendedName>
</protein>
<dbReference type="PANTHER" id="PTHR16305:SF35">
    <property type="entry name" value="TRANSCRIPTIONAL ACTIVATOR DOMAIN"/>
    <property type="match status" value="1"/>
</dbReference>
<dbReference type="GO" id="GO:0005737">
    <property type="term" value="C:cytoplasm"/>
    <property type="evidence" value="ECO:0007669"/>
    <property type="project" value="TreeGrafter"/>
</dbReference>